<feature type="transmembrane region" description="Helical" evidence="6">
    <location>
        <begin position="174"/>
        <end position="195"/>
    </location>
</feature>
<evidence type="ECO:0000256" key="2">
    <source>
        <dbReference type="ARBA" id="ARBA00022475"/>
    </source>
</evidence>
<keyword evidence="4 6" id="KW-1133">Transmembrane helix</keyword>
<dbReference type="AlphaFoldDB" id="A0A918UBN6"/>
<evidence type="ECO:0000313" key="7">
    <source>
        <dbReference type="EMBL" id="GGY26711.1"/>
    </source>
</evidence>
<organism evidence="7 8">
    <name type="scientific">Paludibacterium paludis</name>
    <dbReference type="NCBI Taxonomy" id="1225769"/>
    <lineage>
        <taxon>Bacteria</taxon>
        <taxon>Pseudomonadati</taxon>
        <taxon>Pseudomonadota</taxon>
        <taxon>Betaproteobacteria</taxon>
        <taxon>Neisseriales</taxon>
        <taxon>Chromobacteriaceae</taxon>
        <taxon>Paludibacterium</taxon>
    </lineage>
</organism>
<proteinExistence type="predicted"/>
<evidence type="ECO:0000256" key="4">
    <source>
        <dbReference type="ARBA" id="ARBA00022989"/>
    </source>
</evidence>
<keyword evidence="8" id="KW-1185">Reference proteome</keyword>
<feature type="transmembrane region" description="Helical" evidence="6">
    <location>
        <begin position="141"/>
        <end position="162"/>
    </location>
</feature>
<dbReference type="RefSeq" id="WP_189536343.1">
    <property type="nucleotide sequence ID" value="NZ_BMYX01000023.1"/>
</dbReference>
<feature type="transmembrane region" description="Helical" evidence="6">
    <location>
        <begin position="68"/>
        <end position="85"/>
    </location>
</feature>
<dbReference type="PANTHER" id="PTHR30086">
    <property type="entry name" value="ARGININE EXPORTER PROTEIN ARGO"/>
    <property type="match status" value="1"/>
</dbReference>
<keyword evidence="5 6" id="KW-0472">Membrane</keyword>
<name>A0A918UBN6_9NEIS</name>
<dbReference type="PANTHER" id="PTHR30086:SF20">
    <property type="entry name" value="ARGININE EXPORTER PROTEIN ARGO-RELATED"/>
    <property type="match status" value="1"/>
</dbReference>
<dbReference type="InterPro" id="IPR001123">
    <property type="entry name" value="LeuE-type"/>
</dbReference>
<evidence type="ECO:0000256" key="6">
    <source>
        <dbReference type="SAM" id="Phobius"/>
    </source>
</evidence>
<reference evidence="7" key="2">
    <citation type="submission" date="2020-09" db="EMBL/GenBank/DDBJ databases">
        <authorList>
            <person name="Sun Q."/>
            <person name="Kim S."/>
        </authorList>
    </citation>
    <scope>NUCLEOTIDE SEQUENCE</scope>
    <source>
        <strain evidence="7">KCTC 32182</strain>
    </source>
</reference>
<dbReference type="GO" id="GO:0005886">
    <property type="term" value="C:plasma membrane"/>
    <property type="evidence" value="ECO:0007669"/>
    <property type="project" value="UniProtKB-SubCell"/>
</dbReference>
<dbReference type="EMBL" id="BMYX01000023">
    <property type="protein sequence ID" value="GGY26711.1"/>
    <property type="molecule type" value="Genomic_DNA"/>
</dbReference>
<evidence type="ECO:0000256" key="3">
    <source>
        <dbReference type="ARBA" id="ARBA00022692"/>
    </source>
</evidence>
<comment type="subcellular location">
    <subcellularLocation>
        <location evidence="1">Cell membrane</location>
        <topology evidence="1">Multi-pass membrane protein</topology>
    </subcellularLocation>
</comment>
<dbReference type="GO" id="GO:0033228">
    <property type="term" value="P:cysteine export across plasma membrane"/>
    <property type="evidence" value="ECO:0007669"/>
    <property type="project" value="TreeGrafter"/>
</dbReference>
<evidence type="ECO:0000256" key="5">
    <source>
        <dbReference type="ARBA" id="ARBA00023136"/>
    </source>
</evidence>
<accession>A0A918UBN6</accession>
<keyword evidence="3 6" id="KW-0812">Transmembrane</keyword>
<gene>
    <name evidence="7" type="ORF">GCM10011289_32850</name>
</gene>
<evidence type="ECO:0000256" key="1">
    <source>
        <dbReference type="ARBA" id="ARBA00004651"/>
    </source>
</evidence>
<protein>
    <submittedName>
        <fullName evidence="7">Membrane protein</fullName>
    </submittedName>
</protein>
<dbReference type="Pfam" id="PF01810">
    <property type="entry name" value="LysE"/>
    <property type="match status" value="1"/>
</dbReference>
<comment type="caution">
    <text evidence="7">The sequence shown here is derived from an EMBL/GenBank/DDBJ whole genome shotgun (WGS) entry which is preliminary data.</text>
</comment>
<feature type="transmembrane region" description="Helical" evidence="6">
    <location>
        <begin position="6"/>
        <end position="28"/>
    </location>
</feature>
<dbReference type="GO" id="GO:0015171">
    <property type="term" value="F:amino acid transmembrane transporter activity"/>
    <property type="evidence" value="ECO:0007669"/>
    <property type="project" value="TreeGrafter"/>
</dbReference>
<feature type="transmembrane region" description="Helical" evidence="6">
    <location>
        <begin position="105"/>
        <end position="129"/>
    </location>
</feature>
<feature type="transmembrane region" description="Helical" evidence="6">
    <location>
        <begin position="40"/>
        <end position="62"/>
    </location>
</feature>
<evidence type="ECO:0000313" key="8">
    <source>
        <dbReference type="Proteomes" id="UP000645257"/>
    </source>
</evidence>
<sequence length="205" mass="22150">MLEPALMSYIAIMSITPGPNNLMLAASGVRFGMRRTMPHILGISIGAGVQAGLTAVLLAALLEKLTRFRLALAVAGCVYLLWFSWKMARSAGPGEAKENRPMGFLGAALFQWINPKAWMMAINAAILFLPASGIGRERYAGLMTLTFVLINLPCVSLWALTGDRLRRTLSSPRALMAFNLVMAGLMAGTALYLLVDEMRGLALFS</sequence>
<keyword evidence="2" id="KW-1003">Cell membrane</keyword>
<dbReference type="Proteomes" id="UP000645257">
    <property type="component" value="Unassembled WGS sequence"/>
</dbReference>
<reference evidence="7" key="1">
    <citation type="journal article" date="2014" name="Int. J. Syst. Evol. Microbiol.">
        <title>Complete genome sequence of Corynebacterium casei LMG S-19264T (=DSM 44701T), isolated from a smear-ripened cheese.</title>
        <authorList>
            <consortium name="US DOE Joint Genome Institute (JGI-PGF)"/>
            <person name="Walter F."/>
            <person name="Albersmeier A."/>
            <person name="Kalinowski J."/>
            <person name="Ruckert C."/>
        </authorList>
    </citation>
    <scope>NUCLEOTIDE SEQUENCE</scope>
    <source>
        <strain evidence="7">KCTC 32182</strain>
    </source>
</reference>